<dbReference type="AlphaFoldDB" id="A0A9W6JIS0"/>
<dbReference type="Gene3D" id="3.40.50.1820">
    <property type="entry name" value="alpha/beta hydrolase"/>
    <property type="match status" value="1"/>
</dbReference>
<dbReference type="EMBL" id="BSFK01000010">
    <property type="protein sequence ID" value="GLK76998.1"/>
    <property type="molecule type" value="Genomic_DNA"/>
</dbReference>
<dbReference type="RefSeq" id="WP_271204839.1">
    <property type="nucleotide sequence ID" value="NZ_BSFK01000010.1"/>
</dbReference>
<dbReference type="Proteomes" id="UP001143364">
    <property type="component" value="Unassembled WGS sequence"/>
</dbReference>
<proteinExistence type="predicted"/>
<protein>
    <submittedName>
        <fullName evidence="1">Uncharacterized protein</fullName>
    </submittedName>
</protein>
<keyword evidence="2" id="KW-1185">Reference proteome</keyword>
<reference evidence="1" key="1">
    <citation type="journal article" date="2014" name="Int. J. Syst. Evol. Microbiol.">
        <title>Complete genome sequence of Corynebacterium casei LMG S-19264T (=DSM 44701T), isolated from a smear-ripened cheese.</title>
        <authorList>
            <consortium name="US DOE Joint Genome Institute (JGI-PGF)"/>
            <person name="Walter F."/>
            <person name="Albersmeier A."/>
            <person name="Kalinowski J."/>
            <person name="Ruckert C."/>
        </authorList>
    </citation>
    <scope>NUCLEOTIDE SEQUENCE</scope>
    <source>
        <strain evidence="1">VKM B-2555</strain>
    </source>
</reference>
<dbReference type="SUPFAM" id="SSF53474">
    <property type="entry name" value="alpha/beta-Hydrolases"/>
    <property type="match status" value="1"/>
</dbReference>
<organism evidence="1 2">
    <name type="scientific">Methylopila jiangsuensis</name>
    <dbReference type="NCBI Taxonomy" id="586230"/>
    <lineage>
        <taxon>Bacteria</taxon>
        <taxon>Pseudomonadati</taxon>
        <taxon>Pseudomonadota</taxon>
        <taxon>Alphaproteobacteria</taxon>
        <taxon>Hyphomicrobiales</taxon>
        <taxon>Methylopilaceae</taxon>
        <taxon>Methylopila</taxon>
    </lineage>
</organism>
<name>A0A9W6JIS0_9HYPH</name>
<comment type="caution">
    <text evidence="1">The sequence shown here is derived from an EMBL/GenBank/DDBJ whole genome shotgun (WGS) entry which is preliminary data.</text>
</comment>
<reference evidence="1" key="2">
    <citation type="submission" date="2023-01" db="EMBL/GenBank/DDBJ databases">
        <authorList>
            <person name="Sun Q."/>
            <person name="Evtushenko L."/>
        </authorList>
    </citation>
    <scope>NUCLEOTIDE SEQUENCE</scope>
    <source>
        <strain evidence="1">VKM B-2555</strain>
    </source>
</reference>
<gene>
    <name evidence="1" type="ORF">GCM10008171_22520</name>
</gene>
<evidence type="ECO:0000313" key="2">
    <source>
        <dbReference type="Proteomes" id="UP001143364"/>
    </source>
</evidence>
<evidence type="ECO:0000313" key="1">
    <source>
        <dbReference type="EMBL" id="GLK76998.1"/>
    </source>
</evidence>
<dbReference type="InterPro" id="IPR029058">
    <property type="entry name" value="AB_hydrolase_fold"/>
</dbReference>
<sequence>MLQTADIFTLNDSAQVLHSAAPRANIVVFGGLRSQGGYSIPAFEFVHTLRELSYNVLFVKDETRRWYNFGLKGFSDDMEDTASSIRDAVVGHFDDDLPLVTLGNSMGGYAAIFFGERLNAHYVLSLVPQTVISVEARLRLNDKRWHDDFAGFKPRHADLRHVMRGGARKTQIVVGSDCIPDVIQAGNVAGARGVHIDVVPGAGHDVTRVWKEKNVLLDKIAGYLGDNTVLTPDLID</sequence>
<accession>A0A9W6JIS0</accession>